<evidence type="ECO:0000313" key="5">
    <source>
        <dbReference type="EMBL" id="JAC59450.1"/>
    </source>
</evidence>
<dbReference type="EMBL" id="GBEZ01027919">
    <property type="protein sequence ID" value="JAC59450.1"/>
    <property type="molecule type" value="Transcribed_RNA"/>
</dbReference>
<feature type="region of interest" description="Disordered" evidence="4">
    <location>
        <begin position="214"/>
        <end position="234"/>
    </location>
</feature>
<proteinExistence type="inferred from homology"/>
<accession>A0A061QLY7</accession>
<dbReference type="EMBL" id="GBEZ01025811">
    <property type="protein sequence ID" value="JAC61319.1"/>
    <property type="molecule type" value="Transcribed_RNA"/>
</dbReference>
<dbReference type="GO" id="GO:0003723">
    <property type="term" value="F:RNA binding"/>
    <property type="evidence" value="ECO:0007669"/>
    <property type="project" value="TreeGrafter"/>
</dbReference>
<dbReference type="GO" id="GO:0008033">
    <property type="term" value="P:tRNA processing"/>
    <property type="evidence" value="ECO:0007669"/>
    <property type="project" value="UniProtKB-KW"/>
</dbReference>
<comment type="subcellular location">
    <subcellularLocation>
        <location evidence="1">Nucleus</location>
    </subcellularLocation>
</comment>
<evidence type="ECO:0000256" key="4">
    <source>
        <dbReference type="SAM" id="MobiDB-lite"/>
    </source>
</evidence>
<keyword evidence="3" id="KW-0819">tRNA processing</keyword>
<evidence type="ECO:0000313" key="6">
    <source>
        <dbReference type="EMBL" id="JAC61319.1"/>
    </source>
</evidence>
<evidence type="ECO:0000256" key="3">
    <source>
        <dbReference type="ARBA" id="ARBA00022694"/>
    </source>
</evidence>
<comment type="similarity">
    <text evidence="2">Belongs to the eukaryotic/archaeal RNase P protein component 3 family.</text>
</comment>
<dbReference type="PANTHER" id="PTHR13031:SF0">
    <property type="entry name" value="RIBONUCLEASE P PROTEIN SUBUNIT P30"/>
    <property type="match status" value="1"/>
</dbReference>
<feature type="compositionally biased region" description="Basic and acidic residues" evidence="4">
    <location>
        <begin position="225"/>
        <end position="234"/>
    </location>
</feature>
<gene>
    <name evidence="5" type="primary">RPP30</name>
    <name evidence="6" type="ORF">TSPGSL018_26578</name>
    <name evidence="5" type="ORF">TSPGSL018_31371</name>
</gene>
<dbReference type="PANTHER" id="PTHR13031">
    <property type="entry name" value="RIBONUCLEASE P SUBUNIT P30"/>
    <property type="match status" value="1"/>
</dbReference>
<protein>
    <submittedName>
        <fullName evidence="5">Ribonuclease P/MRP protein subunit RPP1</fullName>
    </submittedName>
</protein>
<dbReference type="Pfam" id="PF01876">
    <property type="entry name" value="RNase_P_p30"/>
    <property type="match status" value="1"/>
</dbReference>
<dbReference type="InterPro" id="IPR002738">
    <property type="entry name" value="RNase_P_p30"/>
</dbReference>
<dbReference type="Gene3D" id="3.20.20.140">
    <property type="entry name" value="Metal-dependent hydrolases"/>
    <property type="match status" value="1"/>
</dbReference>
<reference evidence="5" key="1">
    <citation type="submission" date="2014-05" db="EMBL/GenBank/DDBJ databases">
        <title>The transcriptome of the halophilic microalga Tetraselmis sp. GSL018 isolated from the Great Salt Lake, Utah.</title>
        <authorList>
            <person name="Jinkerson R.E."/>
            <person name="D'Adamo S."/>
            <person name="Posewitz M.C."/>
        </authorList>
    </citation>
    <scope>NUCLEOTIDE SEQUENCE</scope>
    <source>
        <strain evidence="5">GSL018</strain>
    </source>
</reference>
<name>A0A061QLY7_9CHLO</name>
<dbReference type="AlphaFoldDB" id="A0A061QLY7"/>
<sequence length="234" mass="25859">MDRFTPPRETLAQAGPMPAFERLLRVTSRLSWASEENRTTERKVLSRLTFIAEDHTQTNALLEARDVISSYDIVAIQPMTERAMMQACSVLDVDIICIDAGQRLPFKLRPPLLKNALDRGVHFEICYTSALRGGSSRWNFFNNAQALIRATHGRNIILSSSTQIPFELRGPYDVINLATQMGLSQKQAKEAITKRCEAVIARAANRKIARGGIETLPCPEGGGGGERDTEMGGA</sequence>
<dbReference type="SUPFAM" id="SSF89550">
    <property type="entry name" value="PHP domain-like"/>
    <property type="match status" value="1"/>
</dbReference>
<evidence type="ECO:0000256" key="2">
    <source>
        <dbReference type="ARBA" id="ARBA00007331"/>
    </source>
</evidence>
<dbReference type="GO" id="GO:0005655">
    <property type="term" value="C:nucleolar ribonuclease P complex"/>
    <property type="evidence" value="ECO:0007669"/>
    <property type="project" value="TreeGrafter"/>
</dbReference>
<dbReference type="InterPro" id="IPR016195">
    <property type="entry name" value="Pol/histidinol_Pase-like"/>
</dbReference>
<evidence type="ECO:0000256" key="1">
    <source>
        <dbReference type="ARBA" id="ARBA00004123"/>
    </source>
</evidence>
<organism evidence="5">
    <name type="scientific">Tetraselmis sp. GSL018</name>
    <dbReference type="NCBI Taxonomy" id="582737"/>
    <lineage>
        <taxon>Eukaryota</taxon>
        <taxon>Viridiplantae</taxon>
        <taxon>Chlorophyta</taxon>
        <taxon>core chlorophytes</taxon>
        <taxon>Chlorodendrophyceae</taxon>
        <taxon>Chlorodendrales</taxon>
        <taxon>Chlorodendraceae</taxon>
        <taxon>Tetraselmis</taxon>
    </lineage>
</organism>